<keyword evidence="5" id="KW-1185">Reference proteome</keyword>
<dbReference type="InterPro" id="IPR007809">
    <property type="entry name" value="FlgN-like"/>
</dbReference>
<protein>
    <submittedName>
        <fullName evidence="4">Flagellar protein FlgN</fullName>
    </submittedName>
</protein>
<keyword evidence="4" id="KW-0969">Cilium</keyword>
<keyword evidence="4" id="KW-0282">Flagellum</keyword>
<dbReference type="Proteomes" id="UP000283255">
    <property type="component" value="Unassembled WGS sequence"/>
</dbReference>
<dbReference type="SUPFAM" id="SSF140566">
    <property type="entry name" value="FlgN-like"/>
    <property type="match status" value="1"/>
</dbReference>
<dbReference type="InterPro" id="IPR036679">
    <property type="entry name" value="FlgN-like_sf"/>
</dbReference>
<evidence type="ECO:0000313" key="4">
    <source>
        <dbReference type="EMBL" id="RJG48981.1"/>
    </source>
</evidence>
<dbReference type="RefSeq" id="WP_119909912.1">
    <property type="nucleotide sequence ID" value="NZ_QZCH01000005.1"/>
</dbReference>
<dbReference type="AlphaFoldDB" id="A0A418YGJ2"/>
<organism evidence="4 5">
    <name type="scientific">Motilimonas pumila</name>
    <dbReference type="NCBI Taxonomy" id="2303987"/>
    <lineage>
        <taxon>Bacteria</taxon>
        <taxon>Pseudomonadati</taxon>
        <taxon>Pseudomonadota</taxon>
        <taxon>Gammaproteobacteria</taxon>
        <taxon>Alteromonadales</taxon>
        <taxon>Alteromonadales genera incertae sedis</taxon>
        <taxon>Motilimonas</taxon>
    </lineage>
</organism>
<sequence>MNTSQTGSLLQLLLQQLETVKHFSELLQSEHDALIGRHPDTLNQVLAEKQSVLQQIADADANMQAHPDVASLSQPQDPEIANTVAEIRQLFAQCQEKNNINGEIIEMSLRTSRHLTAVLNQAKAANSLTYDAKGKAKGASIIGSGIKA</sequence>
<evidence type="ECO:0000256" key="1">
    <source>
        <dbReference type="ARBA" id="ARBA00002397"/>
    </source>
</evidence>
<dbReference type="GO" id="GO:0044780">
    <property type="term" value="P:bacterial-type flagellum assembly"/>
    <property type="evidence" value="ECO:0007669"/>
    <property type="project" value="InterPro"/>
</dbReference>
<evidence type="ECO:0000313" key="5">
    <source>
        <dbReference type="Proteomes" id="UP000283255"/>
    </source>
</evidence>
<dbReference type="Pfam" id="PF05130">
    <property type="entry name" value="FlgN"/>
    <property type="match status" value="1"/>
</dbReference>
<evidence type="ECO:0000256" key="3">
    <source>
        <dbReference type="ARBA" id="ARBA00022795"/>
    </source>
</evidence>
<dbReference type="EMBL" id="QZCH01000005">
    <property type="protein sequence ID" value="RJG48981.1"/>
    <property type="molecule type" value="Genomic_DNA"/>
</dbReference>
<gene>
    <name evidence="4" type="ORF">D1Z90_06320</name>
</gene>
<proteinExistence type="inferred from homology"/>
<comment type="function">
    <text evidence="1">Required for the efficient initiation of filament assembly.</text>
</comment>
<name>A0A418YGJ2_9GAMM</name>
<keyword evidence="4" id="KW-0966">Cell projection</keyword>
<keyword evidence="3" id="KW-1005">Bacterial flagellum biogenesis</keyword>
<comment type="caution">
    <text evidence="4">The sequence shown here is derived from an EMBL/GenBank/DDBJ whole genome shotgun (WGS) entry which is preliminary data.</text>
</comment>
<reference evidence="4 5" key="1">
    <citation type="submission" date="2018-09" db="EMBL/GenBank/DDBJ databases">
        <authorList>
            <person name="Wang F."/>
        </authorList>
    </citation>
    <scope>NUCLEOTIDE SEQUENCE [LARGE SCALE GENOMIC DNA]</scope>
    <source>
        <strain evidence="4 5">PLHSC7-2</strain>
    </source>
</reference>
<dbReference type="Gene3D" id="1.20.58.300">
    <property type="entry name" value="FlgN-like"/>
    <property type="match status" value="1"/>
</dbReference>
<dbReference type="OrthoDB" id="5900563at2"/>
<evidence type="ECO:0000256" key="2">
    <source>
        <dbReference type="ARBA" id="ARBA00007703"/>
    </source>
</evidence>
<accession>A0A418YGJ2</accession>
<reference evidence="4 5" key="2">
    <citation type="submission" date="2019-01" db="EMBL/GenBank/DDBJ databases">
        <title>Motilimonas pumilus sp. nov., isolated from the gut of sea cucumber (Apostichopus japonicus).</title>
        <authorList>
            <person name="Wang F.-Q."/>
            <person name="Ren L.-H."/>
            <person name="Lin Y.-W."/>
            <person name="Sun G.-H."/>
            <person name="Du Z.-J."/>
            <person name="Zhao J.-X."/>
            <person name="Liu X.-J."/>
            <person name="Liu L.-J."/>
        </authorList>
    </citation>
    <scope>NUCLEOTIDE SEQUENCE [LARGE SCALE GENOMIC DNA]</scope>
    <source>
        <strain evidence="4 5">PLHSC7-2</strain>
    </source>
</reference>
<comment type="similarity">
    <text evidence="2">Belongs to the FlgN family.</text>
</comment>